<name>A0A087FZI3_ARAAL</name>
<organism evidence="2 3">
    <name type="scientific">Arabis alpina</name>
    <name type="common">Alpine rock-cress</name>
    <dbReference type="NCBI Taxonomy" id="50452"/>
    <lineage>
        <taxon>Eukaryota</taxon>
        <taxon>Viridiplantae</taxon>
        <taxon>Streptophyta</taxon>
        <taxon>Embryophyta</taxon>
        <taxon>Tracheophyta</taxon>
        <taxon>Spermatophyta</taxon>
        <taxon>Magnoliopsida</taxon>
        <taxon>eudicotyledons</taxon>
        <taxon>Gunneridae</taxon>
        <taxon>Pentapetalae</taxon>
        <taxon>rosids</taxon>
        <taxon>malvids</taxon>
        <taxon>Brassicales</taxon>
        <taxon>Brassicaceae</taxon>
        <taxon>Arabideae</taxon>
        <taxon>Arabis</taxon>
    </lineage>
</organism>
<sequence>MEVQPVDLVGTEDMVVPATKEGLIPLQSSSPEQTPLQSSSPGQAPSDLELRSREKASSELHNEHQKPWWLS</sequence>
<accession>A0A087FZI3</accession>
<protein>
    <submittedName>
        <fullName evidence="2">Uncharacterized protein</fullName>
    </submittedName>
</protein>
<keyword evidence="3" id="KW-1185">Reference proteome</keyword>
<dbReference type="AlphaFoldDB" id="A0A087FZI3"/>
<reference evidence="3" key="1">
    <citation type="journal article" date="2015" name="Nat. Plants">
        <title>Genome expansion of Arabis alpina linked with retrotransposition and reduced symmetric DNA methylation.</title>
        <authorList>
            <person name="Willing E.M."/>
            <person name="Rawat V."/>
            <person name="Mandakova T."/>
            <person name="Maumus F."/>
            <person name="James G.V."/>
            <person name="Nordstroem K.J."/>
            <person name="Becker C."/>
            <person name="Warthmann N."/>
            <person name="Chica C."/>
            <person name="Szarzynska B."/>
            <person name="Zytnicki M."/>
            <person name="Albani M.C."/>
            <person name="Kiefer C."/>
            <person name="Bergonzi S."/>
            <person name="Castaings L."/>
            <person name="Mateos J.L."/>
            <person name="Berns M.C."/>
            <person name="Bujdoso N."/>
            <person name="Piofczyk T."/>
            <person name="de Lorenzo L."/>
            <person name="Barrero-Sicilia C."/>
            <person name="Mateos I."/>
            <person name="Piednoel M."/>
            <person name="Hagmann J."/>
            <person name="Chen-Min-Tao R."/>
            <person name="Iglesias-Fernandez R."/>
            <person name="Schuster S.C."/>
            <person name="Alonso-Blanco C."/>
            <person name="Roudier F."/>
            <person name="Carbonero P."/>
            <person name="Paz-Ares J."/>
            <person name="Davis S.J."/>
            <person name="Pecinka A."/>
            <person name="Quesneville H."/>
            <person name="Colot V."/>
            <person name="Lysak M.A."/>
            <person name="Weigel D."/>
            <person name="Coupland G."/>
            <person name="Schneeberger K."/>
        </authorList>
    </citation>
    <scope>NUCLEOTIDE SEQUENCE [LARGE SCALE GENOMIC DNA]</scope>
    <source>
        <strain evidence="3">cv. Pajares</strain>
    </source>
</reference>
<evidence type="ECO:0000313" key="2">
    <source>
        <dbReference type="EMBL" id="KFK23035.1"/>
    </source>
</evidence>
<dbReference type="Proteomes" id="UP000029120">
    <property type="component" value="Unassembled WGS sequence"/>
</dbReference>
<feature type="compositionally biased region" description="Basic and acidic residues" evidence="1">
    <location>
        <begin position="48"/>
        <end position="71"/>
    </location>
</feature>
<proteinExistence type="predicted"/>
<evidence type="ECO:0000313" key="3">
    <source>
        <dbReference type="Proteomes" id="UP000029120"/>
    </source>
</evidence>
<gene>
    <name evidence="2" type="ORF">AALP_AAs60001U000200</name>
</gene>
<feature type="region of interest" description="Disordered" evidence="1">
    <location>
        <begin position="23"/>
        <end position="71"/>
    </location>
</feature>
<evidence type="ECO:0000256" key="1">
    <source>
        <dbReference type="SAM" id="MobiDB-lite"/>
    </source>
</evidence>
<dbReference type="Gramene" id="KFK23035">
    <property type="protein sequence ID" value="KFK23035"/>
    <property type="gene ID" value="AALP_AAs60001U000200"/>
</dbReference>
<feature type="compositionally biased region" description="Polar residues" evidence="1">
    <location>
        <begin position="26"/>
        <end position="43"/>
    </location>
</feature>
<dbReference type="EMBL" id="KL983135">
    <property type="protein sequence ID" value="KFK23035.1"/>
    <property type="molecule type" value="Genomic_DNA"/>
</dbReference>